<protein>
    <recommendedName>
        <fullName evidence="1">Helitron helicase-like domain-containing protein</fullName>
    </recommendedName>
</protein>
<reference evidence="2" key="1">
    <citation type="submission" date="2021-02" db="EMBL/GenBank/DDBJ databases">
        <authorList>
            <person name="Nowell W R."/>
        </authorList>
    </citation>
    <scope>NUCLEOTIDE SEQUENCE</scope>
    <source>
        <strain evidence="2">Ploen Becks lab</strain>
    </source>
</reference>
<feature type="domain" description="Helitron helicase-like" evidence="1">
    <location>
        <begin position="7"/>
        <end position="131"/>
    </location>
</feature>
<evidence type="ECO:0000313" key="2">
    <source>
        <dbReference type="EMBL" id="CAF1065729.1"/>
    </source>
</evidence>
<dbReference type="AlphaFoldDB" id="A0A814LH70"/>
<dbReference type="Proteomes" id="UP000663879">
    <property type="component" value="Unassembled WGS sequence"/>
</dbReference>
<evidence type="ECO:0000259" key="1">
    <source>
        <dbReference type="Pfam" id="PF14214"/>
    </source>
</evidence>
<name>A0A814LH70_9BILA</name>
<dbReference type="EMBL" id="CAJNOC010005930">
    <property type="protein sequence ID" value="CAF1065729.1"/>
    <property type="molecule type" value="Genomic_DNA"/>
</dbReference>
<gene>
    <name evidence="2" type="ORF">OXX778_LOCUS19490</name>
</gene>
<organism evidence="2 3">
    <name type="scientific">Brachionus calyciflorus</name>
    <dbReference type="NCBI Taxonomy" id="104777"/>
    <lineage>
        <taxon>Eukaryota</taxon>
        <taxon>Metazoa</taxon>
        <taxon>Spiralia</taxon>
        <taxon>Gnathifera</taxon>
        <taxon>Rotifera</taxon>
        <taxon>Eurotatoria</taxon>
        <taxon>Monogononta</taxon>
        <taxon>Pseudotrocha</taxon>
        <taxon>Ploima</taxon>
        <taxon>Brachionidae</taxon>
        <taxon>Brachionus</taxon>
    </lineage>
</organism>
<dbReference type="OrthoDB" id="8121869at2759"/>
<dbReference type="PANTHER" id="PTHR10492:SF57">
    <property type="entry name" value="ATP-DEPENDENT DNA HELICASE"/>
    <property type="match status" value="1"/>
</dbReference>
<proteinExistence type="predicted"/>
<dbReference type="InterPro" id="IPR025476">
    <property type="entry name" value="Helitron_helicase-like"/>
</dbReference>
<accession>A0A814LH70</accession>
<sequence>MYQGMLDSIQSSDQINSEYVGKKIFLPSSFTGSARHMHQLYQDAMSVIRAFDKPDLFITMTCNPHWPEIKQELLELQTPNDRPDIIVRVFRIKLKMLIDDLIKNNFFGKAIAHVYVIEFQKRGLAQAHILLILDEKDFLEILYFFNEFILICKIKTTQQVDNIVKAEIPDKNLFPTLHKIVTSCMKHGSCGPGYENSPCMVDGKCSKDFPKEYSEETILNSNTYPIYKRSINNLDNKRVVPYNPYLSTKYNCHINVEICKHDNSLVTIENLNLNENNPVNEANLNEIKNLEKCSI</sequence>
<comment type="caution">
    <text evidence="2">The sequence shown here is derived from an EMBL/GenBank/DDBJ whole genome shotgun (WGS) entry which is preliminary data.</text>
</comment>
<dbReference type="Pfam" id="PF14214">
    <property type="entry name" value="Helitron_like_N"/>
    <property type="match status" value="1"/>
</dbReference>
<keyword evidence="3" id="KW-1185">Reference proteome</keyword>
<dbReference type="PANTHER" id="PTHR10492">
    <property type="match status" value="1"/>
</dbReference>
<evidence type="ECO:0000313" key="3">
    <source>
        <dbReference type="Proteomes" id="UP000663879"/>
    </source>
</evidence>